<keyword evidence="4" id="KW-0862">Zinc</keyword>
<evidence type="ECO:0000313" key="7">
    <source>
        <dbReference type="EMBL" id="GFH23862.1"/>
    </source>
</evidence>
<dbReference type="InterPro" id="IPR004183">
    <property type="entry name" value="Xdiol_dOase_suB"/>
</dbReference>
<comment type="similarity">
    <text evidence="2">Belongs to the DODA-type extradiol aromatic ring-opening dioxygenase family.</text>
</comment>
<dbReference type="AlphaFoldDB" id="A0A6A0A2V0"/>
<proteinExistence type="inferred from homology"/>
<name>A0A6A0A2V0_HAELA</name>
<evidence type="ECO:0000256" key="2">
    <source>
        <dbReference type="ARBA" id="ARBA00007581"/>
    </source>
</evidence>
<dbReference type="SUPFAM" id="SSF51735">
    <property type="entry name" value="NAD(P)-binding Rossmann-fold domains"/>
    <property type="match status" value="1"/>
</dbReference>
<dbReference type="Proteomes" id="UP000485058">
    <property type="component" value="Unassembled WGS sequence"/>
</dbReference>
<reference evidence="7 8" key="1">
    <citation type="submission" date="2020-02" db="EMBL/GenBank/DDBJ databases">
        <title>Draft genome sequence of Haematococcus lacustris strain NIES-144.</title>
        <authorList>
            <person name="Morimoto D."/>
            <person name="Nakagawa S."/>
            <person name="Yoshida T."/>
            <person name="Sawayama S."/>
        </authorList>
    </citation>
    <scope>NUCLEOTIDE SEQUENCE [LARGE SCALE GENOMIC DNA]</scope>
    <source>
        <strain evidence="7 8">NIES-144</strain>
    </source>
</reference>
<evidence type="ECO:0000256" key="5">
    <source>
        <dbReference type="ARBA" id="ARBA00023002"/>
    </source>
</evidence>
<dbReference type="InterPro" id="IPR014436">
    <property type="entry name" value="Extradiol_dOase_DODA"/>
</dbReference>
<gene>
    <name evidence="7" type="ORF">HaLaN_21552</name>
</gene>
<dbReference type="PANTHER" id="PTHR30096">
    <property type="entry name" value="4,5-DOPA DIOXYGENASE EXTRADIOL-LIKE PROTEIN"/>
    <property type="match status" value="1"/>
</dbReference>
<feature type="non-terminal residue" evidence="7">
    <location>
        <position position="345"/>
    </location>
</feature>
<dbReference type="CDD" id="cd07363">
    <property type="entry name" value="45_DOPA_Dioxygenase"/>
    <property type="match status" value="1"/>
</dbReference>
<dbReference type="Gene3D" id="3.40.50.720">
    <property type="entry name" value="NAD(P)-binding Rossmann-like Domain"/>
    <property type="match status" value="1"/>
</dbReference>
<organism evidence="7 8">
    <name type="scientific">Haematococcus lacustris</name>
    <name type="common">Green alga</name>
    <name type="synonym">Haematococcus pluvialis</name>
    <dbReference type="NCBI Taxonomy" id="44745"/>
    <lineage>
        <taxon>Eukaryota</taxon>
        <taxon>Viridiplantae</taxon>
        <taxon>Chlorophyta</taxon>
        <taxon>core chlorophytes</taxon>
        <taxon>Chlorophyceae</taxon>
        <taxon>CS clade</taxon>
        <taxon>Chlamydomonadales</taxon>
        <taxon>Haematococcaceae</taxon>
        <taxon>Haematococcus</taxon>
    </lineage>
</organism>
<comment type="caution">
    <text evidence="7">The sequence shown here is derived from an EMBL/GenBank/DDBJ whole genome shotgun (WGS) entry which is preliminary data.</text>
</comment>
<dbReference type="InterPro" id="IPR036291">
    <property type="entry name" value="NAD(P)-bd_dom_sf"/>
</dbReference>
<dbReference type="Pfam" id="PF02900">
    <property type="entry name" value="LigB"/>
    <property type="match status" value="1"/>
</dbReference>
<dbReference type="PANTHER" id="PTHR30096:SF0">
    <property type="entry name" value="4,5-DOPA DIOXYGENASE EXTRADIOL-LIKE PROTEIN"/>
    <property type="match status" value="1"/>
</dbReference>
<dbReference type="EMBL" id="BLLF01002381">
    <property type="protein sequence ID" value="GFH23862.1"/>
    <property type="molecule type" value="Genomic_DNA"/>
</dbReference>
<evidence type="ECO:0000256" key="1">
    <source>
        <dbReference type="ARBA" id="ARBA00001947"/>
    </source>
</evidence>
<evidence type="ECO:0000256" key="3">
    <source>
        <dbReference type="ARBA" id="ARBA00022723"/>
    </source>
</evidence>
<evidence type="ECO:0000256" key="4">
    <source>
        <dbReference type="ARBA" id="ARBA00022833"/>
    </source>
</evidence>
<dbReference type="GO" id="GO:0008198">
    <property type="term" value="F:ferrous iron binding"/>
    <property type="evidence" value="ECO:0007669"/>
    <property type="project" value="InterPro"/>
</dbReference>
<sequence>MAGVFYPGPLDRTKEGIEQTLGINFYAPALLNLLLLDQLKATPGSRIVNMASAAEAVGKLEWDNLTGEKYKDSGLTPYGTSKLYMTIWSKELAQRVPEVDVFNVHPGFVATPLHSKSDFRYPLNTIVKITAPFLGQGWKRGAMSTIYAATQPELRGRHWGFFCPTLLGTYPTVDRTPIKHRLINDPFTRKRPSAIVSVTAHWEEPEITVSTCPAPPLLFDYGGFPPESYQLTYPAPGHPQLAKRITQLLWAAGLLNSQDSSRGYDHGTFVPLKVMFPEADVPVVQVSLVDSLDPELHIQVGQALAPLRAENVLLVASGSSFHNMQVFMRSMRNPGSEVKEKGQMQ</sequence>
<accession>A0A6A0A2V0</accession>
<dbReference type="GO" id="GO:0008270">
    <property type="term" value="F:zinc ion binding"/>
    <property type="evidence" value="ECO:0007669"/>
    <property type="project" value="InterPro"/>
</dbReference>
<dbReference type="SUPFAM" id="SSF53213">
    <property type="entry name" value="LigB-like"/>
    <property type="match status" value="1"/>
</dbReference>
<keyword evidence="3" id="KW-0479">Metal-binding</keyword>
<evidence type="ECO:0000313" key="8">
    <source>
        <dbReference type="Proteomes" id="UP000485058"/>
    </source>
</evidence>
<dbReference type="GO" id="GO:0016702">
    <property type="term" value="F:oxidoreductase activity, acting on single donors with incorporation of molecular oxygen, incorporation of two atoms of oxygen"/>
    <property type="evidence" value="ECO:0007669"/>
    <property type="project" value="UniProtKB-ARBA"/>
</dbReference>
<dbReference type="InterPro" id="IPR020904">
    <property type="entry name" value="Sc_DH/Rdtase_CS"/>
</dbReference>
<keyword evidence="7" id="KW-0223">Dioxygenase</keyword>
<dbReference type="Gene3D" id="3.40.830.10">
    <property type="entry name" value="LigB-like"/>
    <property type="match status" value="1"/>
</dbReference>
<dbReference type="Pfam" id="PF00106">
    <property type="entry name" value="adh_short"/>
    <property type="match status" value="1"/>
</dbReference>
<protein>
    <submittedName>
        <fullName evidence="7">Dioxygenase</fullName>
    </submittedName>
</protein>
<keyword evidence="8" id="KW-1185">Reference proteome</keyword>
<feature type="domain" description="Extradiol ring-cleavage dioxygenase class III enzyme subunit B" evidence="6">
    <location>
        <begin position="180"/>
        <end position="326"/>
    </location>
</feature>
<dbReference type="InterPro" id="IPR002347">
    <property type="entry name" value="SDR_fam"/>
</dbReference>
<evidence type="ECO:0000259" key="6">
    <source>
        <dbReference type="Pfam" id="PF02900"/>
    </source>
</evidence>
<dbReference type="PROSITE" id="PS00061">
    <property type="entry name" value="ADH_SHORT"/>
    <property type="match status" value="1"/>
</dbReference>
<comment type="cofactor">
    <cofactor evidence="1">
        <name>Zn(2+)</name>
        <dbReference type="ChEBI" id="CHEBI:29105"/>
    </cofactor>
</comment>
<keyword evidence="5" id="KW-0560">Oxidoreductase</keyword>